<comment type="caution">
    <text evidence="2">The sequence shown here is derived from an EMBL/GenBank/DDBJ whole genome shotgun (WGS) entry which is preliminary data.</text>
</comment>
<name>A0ABU9U9L8_9SPIR</name>
<dbReference type="EMBL" id="JBCHKQ010000001">
    <property type="protein sequence ID" value="MEM5947355.1"/>
    <property type="molecule type" value="Genomic_DNA"/>
</dbReference>
<keyword evidence="2" id="KW-0548">Nucleotidyltransferase</keyword>
<sequence length="351" mass="38383">MVDAVIIMAGGRGTRLWPASVEDSPKQFLPVEGEKNLLDLALERAFACNPNTPVFIVTGERYMEKTLSCTDKLEKNRKKQVRVVGEPAGKNTAPAIMLGMLMAEKECGNCNVLVLTADHLIKPLDAFVADVEKAVELSASGYHVAFGIRPSAPETGYGYIHVGEKIMSGRRVLEFKEKPDELTALAYLKDGSYLWNSGMFVFNSSLFVRELEKLSPDVAAAFLDADMSVEHDYRDGVSLYYGGDLPGIYAKTESISVDYALMEKTSLACVVEAGFEWSDVGSWDEYASLASVTGQVFEAESSGCTVLSDVPVALCGVDNLVVVFKNNRLLVLKKGKGQLVRDAAEFFDKRK</sequence>
<dbReference type="SUPFAM" id="SSF53448">
    <property type="entry name" value="Nucleotide-diphospho-sugar transferases"/>
    <property type="match status" value="1"/>
</dbReference>
<feature type="domain" description="Nucleotidyl transferase" evidence="1">
    <location>
        <begin position="5"/>
        <end position="289"/>
    </location>
</feature>
<dbReference type="InterPro" id="IPR051161">
    <property type="entry name" value="Mannose-6P_isomerase_type2"/>
</dbReference>
<dbReference type="InterPro" id="IPR029044">
    <property type="entry name" value="Nucleotide-diphossugar_trans"/>
</dbReference>
<dbReference type="Gene3D" id="3.90.550.10">
    <property type="entry name" value="Spore Coat Polysaccharide Biosynthesis Protein SpsA, Chain A"/>
    <property type="match status" value="1"/>
</dbReference>
<dbReference type="CDD" id="cd02509">
    <property type="entry name" value="GDP-M1P_Guanylyltransferase"/>
    <property type="match status" value="1"/>
</dbReference>
<accession>A0ABU9U9L8</accession>
<keyword evidence="2" id="KW-0808">Transferase</keyword>
<dbReference type="Pfam" id="PF00483">
    <property type="entry name" value="NTP_transferase"/>
    <property type="match status" value="1"/>
</dbReference>
<dbReference type="SUPFAM" id="SSF159283">
    <property type="entry name" value="Guanosine diphospho-D-mannose pyrophosphorylase/mannose-6-phosphate isomerase linker domain"/>
    <property type="match status" value="1"/>
</dbReference>
<keyword evidence="3" id="KW-1185">Reference proteome</keyword>
<evidence type="ECO:0000259" key="1">
    <source>
        <dbReference type="Pfam" id="PF00483"/>
    </source>
</evidence>
<dbReference type="PANTHER" id="PTHR46390:SF1">
    <property type="entry name" value="MANNOSE-1-PHOSPHATE GUANYLYLTRANSFERASE"/>
    <property type="match status" value="1"/>
</dbReference>
<evidence type="ECO:0000313" key="3">
    <source>
        <dbReference type="Proteomes" id="UP001466331"/>
    </source>
</evidence>
<organism evidence="2 3">
    <name type="scientific">Rarispira pelagica</name>
    <dbReference type="NCBI Taxonomy" id="3141764"/>
    <lineage>
        <taxon>Bacteria</taxon>
        <taxon>Pseudomonadati</taxon>
        <taxon>Spirochaetota</taxon>
        <taxon>Spirochaetia</taxon>
        <taxon>Winmispirales</taxon>
        <taxon>Winmispiraceae</taxon>
        <taxon>Rarispira</taxon>
    </lineage>
</organism>
<dbReference type="GO" id="GO:0016779">
    <property type="term" value="F:nucleotidyltransferase activity"/>
    <property type="evidence" value="ECO:0007669"/>
    <property type="project" value="UniProtKB-KW"/>
</dbReference>
<dbReference type="InterPro" id="IPR005835">
    <property type="entry name" value="NTP_transferase_dom"/>
</dbReference>
<reference evidence="2 3" key="1">
    <citation type="submission" date="2024-03" db="EMBL/GenBank/DDBJ databases">
        <title>Ignisphaera cupida sp. nov., a hyperthermophilic hydrolytic archaeon from a hot spring of Kamchatka, and proposal of Ignisphaeraceae fam. nov.</title>
        <authorList>
            <person name="Podosokorskaya O.A."/>
            <person name="Elcheninov A.G."/>
            <person name="Maltseva A.I."/>
            <person name="Zayulina K.S."/>
            <person name="Novikov A."/>
            <person name="Merkel A.Y."/>
        </authorList>
    </citation>
    <scope>NUCLEOTIDE SEQUENCE [LARGE SCALE GENOMIC DNA]</scope>
    <source>
        <strain evidence="2 3">38H-sp</strain>
    </source>
</reference>
<protein>
    <submittedName>
        <fullName evidence="2">Mannose-1-phosphate guanylyltransferase</fullName>
    </submittedName>
</protein>
<evidence type="ECO:0000313" key="2">
    <source>
        <dbReference type="EMBL" id="MEM5947355.1"/>
    </source>
</evidence>
<dbReference type="RefSeq" id="WP_420068804.1">
    <property type="nucleotide sequence ID" value="NZ_JBCHKQ010000001.1"/>
</dbReference>
<dbReference type="PANTHER" id="PTHR46390">
    <property type="entry name" value="MANNOSE-1-PHOSPHATE GUANYLYLTRANSFERASE"/>
    <property type="match status" value="1"/>
</dbReference>
<dbReference type="InterPro" id="IPR049577">
    <property type="entry name" value="GMPP_N"/>
</dbReference>
<dbReference type="Proteomes" id="UP001466331">
    <property type="component" value="Unassembled WGS sequence"/>
</dbReference>
<gene>
    <name evidence="2" type="ORF">WKV44_02250</name>
</gene>
<proteinExistence type="predicted"/>